<dbReference type="FunFam" id="3.30.1330.10:FF:000020">
    <property type="entry name" value="Phosphoribosylformylglycinamidine cyclo-ligase"/>
    <property type="match status" value="1"/>
</dbReference>
<dbReference type="GO" id="GO:0006189">
    <property type="term" value="P:'de novo' IMP biosynthetic process"/>
    <property type="evidence" value="ECO:0007669"/>
    <property type="project" value="UniProtKB-UniRule"/>
</dbReference>
<evidence type="ECO:0000256" key="11">
    <source>
        <dbReference type="ARBA" id="ARBA00031908"/>
    </source>
</evidence>
<dbReference type="GO" id="GO:0004641">
    <property type="term" value="F:phosphoribosylformylglycinamidine cyclo-ligase activity"/>
    <property type="evidence" value="ECO:0007669"/>
    <property type="project" value="UniProtKB-UniRule"/>
</dbReference>
<dbReference type="CDD" id="cd02196">
    <property type="entry name" value="PurM"/>
    <property type="match status" value="1"/>
</dbReference>
<dbReference type="NCBIfam" id="TIGR00878">
    <property type="entry name" value="purM"/>
    <property type="match status" value="1"/>
</dbReference>
<comment type="similarity">
    <text evidence="3 15">Belongs to the AIR synthase family.</text>
</comment>
<organism evidence="18 19">
    <name type="scientific">Methanonatronarchaeum thermophilum</name>
    <dbReference type="NCBI Taxonomy" id="1927129"/>
    <lineage>
        <taxon>Archaea</taxon>
        <taxon>Methanobacteriati</taxon>
        <taxon>Methanobacteriota</taxon>
        <taxon>Methanonatronarchaeia</taxon>
        <taxon>Methanonatronarchaeales</taxon>
        <taxon>Methanonatronarchaeaceae</taxon>
        <taxon>Methanonatronarchaeum</taxon>
    </lineage>
</organism>
<sequence length="335" mass="36395">MGLNYKEAGVDINQEEKTIEALATALAGTTKTRKGEHQPLDIKGHYAGLINIGDKIIAMATDGVGSKLITANEMNDYTGIGIDCIAMNVNDIICTGAEPIAFVDYLAFEKPKPEQAKEIGKSIKKGAKQANITVLGGETATLPEIIRGFDIAGTCIGLADPENLVLGNEINIGDKIIGIKSSGIHSNGLTLARKTIENSEINYHTKINGQKIGKTLLTPTRIYVKEILEINKKCNITGLAHITGGGLRNLNRLGDYKYNIKNPQKPQPIFQKIQELGNITNKEMYRVFNMGTGFCITTPNPEKPLKILKKHNREAKIIGEIQEGKSIHIKGVGKL</sequence>
<dbReference type="GO" id="GO:0005524">
    <property type="term" value="F:ATP binding"/>
    <property type="evidence" value="ECO:0007669"/>
    <property type="project" value="UniProtKB-KW"/>
</dbReference>
<dbReference type="EMBL" id="MRZU01000004">
    <property type="protein sequence ID" value="OUJ18473.1"/>
    <property type="molecule type" value="Genomic_DNA"/>
</dbReference>
<dbReference type="SUPFAM" id="SSF56042">
    <property type="entry name" value="PurM C-terminal domain-like"/>
    <property type="match status" value="1"/>
</dbReference>
<keyword evidence="6 15" id="KW-0963">Cytoplasm</keyword>
<dbReference type="OrthoDB" id="6605at2157"/>
<evidence type="ECO:0000256" key="7">
    <source>
        <dbReference type="ARBA" id="ARBA00022598"/>
    </source>
</evidence>
<evidence type="ECO:0000256" key="3">
    <source>
        <dbReference type="ARBA" id="ARBA00010280"/>
    </source>
</evidence>
<dbReference type="Pfam" id="PF00586">
    <property type="entry name" value="AIRS"/>
    <property type="match status" value="1"/>
</dbReference>
<evidence type="ECO:0000313" key="18">
    <source>
        <dbReference type="EMBL" id="OUJ18473.1"/>
    </source>
</evidence>
<evidence type="ECO:0000256" key="5">
    <source>
        <dbReference type="ARBA" id="ARBA00020367"/>
    </source>
</evidence>
<evidence type="ECO:0000259" key="17">
    <source>
        <dbReference type="Pfam" id="PF02769"/>
    </source>
</evidence>
<dbReference type="EC" id="6.3.3.1" evidence="4 15"/>
<dbReference type="Gene3D" id="3.90.650.10">
    <property type="entry name" value="PurM-like C-terminal domain"/>
    <property type="match status" value="1"/>
</dbReference>
<dbReference type="HAMAP" id="MF_00741">
    <property type="entry name" value="AIRS"/>
    <property type="match status" value="1"/>
</dbReference>
<evidence type="ECO:0000256" key="8">
    <source>
        <dbReference type="ARBA" id="ARBA00022741"/>
    </source>
</evidence>
<name>A0A1Y3GDT3_9EURY</name>
<evidence type="ECO:0000256" key="14">
    <source>
        <dbReference type="ARBA" id="ARBA00049057"/>
    </source>
</evidence>
<dbReference type="AlphaFoldDB" id="A0A1Y3GDT3"/>
<keyword evidence="10 15" id="KW-0067">ATP-binding</keyword>
<feature type="domain" description="PurM-like N-terminal" evidence="16">
    <location>
        <begin position="45"/>
        <end position="158"/>
    </location>
</feature>
<evidence type="ECO:0000256" key="9">
    <source>
        <dbReference type="ARBA" id="ARBA00022755"/>
    </source>
</evidence>
<keyword evidence="8 15" id="KW-0547">Nucleotide-binding</keyword>
<dbReference type="PANTHER" id="PTHR10520">
    <property type="entry name" value="TRIFUNCTIONAL PURINE BIOSYNTHETIC PROTEIN ADENOSINE-3-RELATED"/>
    <property type="match status" value="1"/>
</dbReference>
<evidence type="ECO:0000256" key="1">
    <source>
        <dbReference type="ARBA" id="ARBA00004496"/>
    </source>
</evidence>
<comment type="subcellular location">
    <subcellularLocation>
        <location evidence="1 15">Cytoplasm</location>
    </subcellularLocation>
</comment>
<dbReference type="FunFam" id="3.90.650.10:FF:000011">
    <property type="entry name" value="Phosphoribosylformylglycinamidine cyclo-ligase"/>
    <property type="match status" value="1"/>
</dbReference>
<dbReference type="InterPro" id="IPR036921">
    <property type="entry name" value="PurM-like_N_sf"/>
</dbReference>
<evidence type="ECO:0000313" key="19">
    <source>
        <dbReference type="Proteomes" id="UP000195137"/>
    </source>
</evidence>
<keyword evidence="19" id="KW-1185">Reference proteome</keyword>
<dbReference type="Gene3D" id="3.30.1330.10">
    <property type="entry name" value="PurM-like, N-terminal domain"/>
    <property type="match status" value="1"/>
</dbReference>
<dbReference type="GO" id="GO:0004637">
    <property type="term" value="F:phosphoribosylamine-glycine ligase activity"/>
    <property type="evidence" value="ECO:0007669"/>
    <property type="project" value="TreeGrafter"/>
</dbReference>
<gene>
    <name evidence="15" type="primary">purM</name>
    <name evidence="18" type="ORF">AMET1_1389</name>
</gene>
<protein>
    <recommendedName>
        <fullName evidence="5 15">Phosphoribosylformylglycinamidine cyclo-ligase</fullName>
        <ecNumber evidence="4 15">6.3.3.1</ecNumber>
    </recommendedName>
    <alternativeName>
        <fullName evidence="12 15">AIR synthase</fullName>
    </alternativeName>
    <alternativeName>
        <fullName evidence="13 15">AIRS</fullName>
    </alternativeName>
    <alternativeName>
        <fullName evidence="11 15">Phosphoribosyl-aminoimidazole synthetase</fullName>
    </alternativeName>
</protein>
<dbReference type="Pfam" id="PF02769">
    <property type="entry name" value="AIRS_C"/>
    <property type="match status" value="1"/>
</dbReference>
<evidence type="ECO:0000256" key="13">
    <source>
        <dbReference type="ARBA" id="ARBA00033093"/>
    </source>
</evidence>
<dbReference type="GO" id="GO:0005829">
    <property type="term" value="C:cytosol"/>
    <property type="evidence" value="ECO:0007669"/>
    <property type="project" value="TreeGrafter"/>
</dbReference>
<dbReference type="UniPathway" id="UPA00074">
    <property type="reaction ID" value="UER00129"/>
</dbReference>
<dbReference type="Proteomes" id="UP000195137">
    <property type="component" value="Unassembled WGS sequence"/>
</dbReference>
<evidence type="ECO:0000256" key="15">
    <source>
        <dbReference type="HAMAP-Rule" id="MF_00741"/>
    </source>
</evidence>
<feature type="domain" description="PurM-like C-terminal" evidence="17">
    <location>
        <begin position="172"/>
        <end position="328"/>
    </location>
</feature>
<proteinExistence type="inferred from homology"/>
<comment type="catalytic activity">
    <reaction evidence="14 15">
        <text>2-formamido-N(1)-(5-O-phospho-beta-D-ribosyl)acetamidine + ATP = 5-amino-1-(5-phospho-beta-D-ribosyl)imidazole + ADP + phosphate + H(+)</text>
        <dbReference type="Rhea" id="RHEA:23032"/>
        <dbReference type="ChEBI" id="CHEBI:15378"/>
        <dbReference type="ChEBI" id="CHEBI:30616"/>
        <dbReference type="ChEBI" id="CHEBI:43474"/>
        <dbReference type="ChEBI" id="CHEBI:137981"/>
        <dbReference type="ChEBI" id="CHEBI:147287"/>
        <dbReference type="ChEBI" id="CHEBI:456216"/>
        <dbReference type="EC" id="6.3.3.1"/>
    </reaction>
</comment>
<evidence type="ECO:0000256" key="12">
    <source>
        <dbReference type="ARBA" id="ARBA00032931"/>
    </source>
</evidence>
<dbReference type="SUPFAM" id="SSF55326">
    <property type="entry name" value="PurM N-terminal domain-like"/>
    <property type="match status" value="1"/>
</dbReference>
<dbReference type="InterPro" id="IPR004733">
    <property type="entry name" value="PurM_cligase"/>
</dbReference>
<comment type="caution">
    <text evidence="18">The sequence shown here is derived from an EMBL/GenBank/DDBJ whole genome shotgun (WGS) entry which is preliminary data.</text>
</comment>
<reference evidence="18 19" key="1">
    <citation type="submission" date="2016-12" db="EMBL/GenBank/DDBJ databases">
        <title>Discovery of methanogenic haloarchaea.</title>
        <authorList>
            <person name="Sorokin D.Y."/>
            <person name="Makarova K.S."/>
            <person name="Abbas B."/>
            <person name="Ferrer M."/>
            <person name="Golyshin P.N."/>
        </authorList>
    </citation>
    <scope>NUCLEOTIDE SEQUENCE [LARGE SCALE GENOMIC DNA]</scope>
    <source>
        <strain evidence="18">AMET1</strain>
    </source>
</reference>
<dbReference type="InterPro" id="IPR010918">
    <property type="entry name" value="PurM-like_C_dom"/>
</dbReference>
<dbReference type="RefSeq" id="WP_086637743.1">
    <property type="nucleotide sequence ID" value="NZ_MRZU01000004.1"/>
</dbReference>
<evidence type="ECO:0000256" key="10">
    <source>
        <dbReference type="ARBA" id="ARBA00022840"/>
    </source>
</evidence>
<evidence type="ECO:0000256" key="6">
    <source>
        <dbReference type="ARBA" id="ARBA00022490"/>
    </source>
</evidence>
<evidence type="ECO:0000256" key="2">
    <source>
        <dbReference type="ARBA" id="ARBA00004686"/>
    </source>
</evidence>
<dbReference type="InterPro" id="IPR036676">
    <property type="entry name" value="PurM-like_C_sf"/>
</dbReference>
<dbReference type="PANTHER" id="PTHR10520:SF12">
    <property type="entry name" value="TRIFUNCTIONAL PURINE BIOSYNTHETIC PROTEIN ADENOSINE-3"/>
    <property type="match status" value="1"/>
</dbReference>
<accession>A0A1Y3GDT3</accession>
<comment type="pathway">
    <text evidence="2 15">Purine metabolism; IMP biosynthesis via de novo pathway; 5-amino-1-(5-phospho-D-ribosyl)imidazole from N(2)-formyl-N(1)-(5-phospho-D-ribosyl)glycinamide: step 2/2.</text>
</comment>
<dbReference type="GO" id="GO:0046084">
    <property type="term" value="P:adenine biosynthetic process"/>
    <property type="evidence" value="ECO:0007669"/>
    <property type="project" value="TreeGrafter"/>
</dbReference>
<evidence type="ECO:0000256" key="4">
    <source>
        <dbReference type="ARBA" id="ARBA00013047"/>
    </source>
</evidence>
<dbReference type="InterPro" id="IPR016188">
    <property type="entry name" value="PurM-like_N"/>
</dbReference>
<keyword evidence="7 15" id="KW-0436">Ligase</keyword>
<keyword evidence="9 15" id="KW-0658">Purine biosynthesis</keyword>
<evidence type="ECO:0000259" key="16">
    <source>
        <dbReference type="Pfam" id="PF00586"/>
    </source>
</evidence>